<evidence type="ECO:0000313" key="1">
    <source>
        <dbReference type="EMBL" id="KVA04742.1"/>
    </source>
</evidence>
<organism evidence="1 2">
    <name type="scientific">Burkholderia latens</name>
    <dbReference type="NCBI Taxonomy" id="488446"/>
    <lineage>
        <taxon>Bacteria</taxon>
        <taxon>Pseudomonadati</taxon>
        <taxon>Pseudomonadota</taxon>
        <taxon>Betaproteobacteria</taxon>
        <taxon>Burkholderiales</taxon>
        <taxon>Burkholderiaceae</taxon>
        <taxon>Burkholderia</taxon>
        <taxon>Burkholderia cepacia complex</taxon>
    </lineage>
</organism>
<evidence type="ECO:0000313" key="2">
    <source>
        <dbReference type="Proteomes" id="UP000056450"/>
    </source>
</evidence>
<gene>
    <name evidence="1" type="ORF">WI41_21955</name>
</gene>
<comment type="caution">
    <text evidence="1">The sequence shown here is derived from an EMBL/GenBank/DDBJ whole genome shotgun (WGS) entry which is preliminary data.</text>
</comment>
<dbReference type="Proteomes" id="UP000056450">
    <property type="component" value="Unassembled WGS sequence"/>
</dbReference>
<dbReference type="AlphaFoldDB" id="A0AAP1C487"/>
<sequence length="100" mass="10364">MSASIAPRAAPYKAHRASGAPQCCVARYPSRCIEAQMWCAAALPACDFAVRAHGTRCTAMRHCVRSGATAACMSTADAAAPARHAAGRALAGRPSWPGYC</sequence>
<name>A0AAP1C487_9BURK</name>
<accession>A0AAP1C487</accession>
<reference evidence="1 2" key="1">
    <citation type="submission" date="2015-11" db="EMBL/GenBank/DDBJ databases">
        <title>Expanding the genomic diversity of Burkholderia species for the development of highly accurate diagnostics.</title>
        <authorList>
            <person name="Sahl J."/>
            <person name="Keim P."/>
            <person name="Wagner D."/>
        </authorList>
    </citation>
    <scope>NUCLEOTIDE SEQUENCE [LARGE SCALE GENOMIC DNA]</scope>
    <source>
        <strain evidence="1 2">RF32-BP12</strain>
    </source>
</reference>
<proteinExistence type="predicted"/>
<dbReference type="EMBL" id="LOTQ01000030">
    <property type="protein sequence ID" value="KVA04742.1"/>
    <property type="molecule type" value="Genomic_DNA"/>
</dbReference>
<protein>
    <submittedName>
        <fullName evidence="1">Uncharacterized protein</fullName>
    </submittedName>
</protein>